<dbReference type="EMBL" id="LR796952">
    <property type="protein sequence ID" value="CAB4177654.1"/>
    <property type="molecule type" value="Genomic_DNA"/>
</dbReference>
<evidence type="ECO:0000313" key="4">
    <source>
        <dbReference type="EMBL" id="CAB4202317.1"/>
    </source>
</evidence>
<reference evidence="2" key="1">
    <citation type="submission" date="2020-05" db="EMBL/GenBank/DDBJ databases">
        <authorList>
            <person name="Chiriac C."/>
            <person name="Salcher M."/>
            <person name="Ghai R."/>
            <person name="Kavagutti S V."/>
        </authorList>
    </citation>
    <scope>NUCLEOTIDE SEQUENCE</scope>
</reference>
<evidence type="ECO:0000256" key="1">
    <source>
        <dbReference type="SAM" id="Phobius"/>
    </source>
</evidence>
<dbReference type="EMBL" id="LR798398">
    <property type="protein sequence ID" value="CAB5229183.1"/>
    <property type="molecule type" value="Genomic_DNA"/>
</dbReference>
<keyword evidence="1" id="KW-0812">Transmembrane</keyword>
<dbReference type="EMBL" id="LR796869">
    <property type="protein sequence ID" value="CAB4172016.1"/>
    <property type="molecule type" value="Genomic_DNA"/>
</dbReference>
<evidence type="ECO:0000313" key="5">
    <source>
        <dbReference type="EMBL" id="CAB5229183.1"/>
    </source>
</evidence>
<keyword evidence="1" id="KW-1133">Transmembrane helix</keyword>
<keyword evidence="1" id="KW-0472">Membrane</keyword>
<feature type="transmembrane region" description="Helical" evidence="1">
    <location>
        <begin position="6"/>
        <end position="39"/>
    </location>
</feature>
<name>A0A6J5PPV0_9CAUD</name>
<gene>
    <name evidence="3" type="ORF">UFOVP1014_29</name>
    <name evidence="4" type="ORF">UFOVP1368_3</name>
    <name evidence="5" type="ORF">UFOVP1552_10</name>
    <name evidence="2" type="ORF">UFOVP933_40</name>
</gene>
<evidence type="ECO:0000313" key="2">
    <source>
        <dbReference type="EMBL" id="CAB4172016.1"/>
    </source>
</evidence>
<evidence type="ECO:0000313" key="3">
    <source>
        <dbReference type="EMBL" id="CAB4177654.1"/>
    </source>
</evidence>
<dbReference type="EMBL" id="LR797317">
    <property type="protein sequence ID" value="CAB4202317.1"/>
    <property type="molecule type" value="Genomic_DNA"/>
</dbReference>
<protein>
    <submittedName>
        <fullName evidence="2">Uncharacterized protein</fullName>
    </submittedName>
</protein>
<proteinExistence type="predicted"/>
<accession>A0A6J5PPV0</accession>
<organism evidence="2">
    <name type="scientific">uncultured Caudovirales phage</name>
    <dbReference type="NCBI Taxonomy" id="2100421"/>
    <lineage>
        <taxon>Viruses</taxon>
        <taxon>Duplodnaviria</taxon>
        <taxon>Heunggongvirae</taxon>
        <taxon>Uroviricota</taxon>
        <taxon>Caudoviricetes</taxon>
        <taxon>Peduoviridae</taxon>
        <taxon>Maltschvirus</taxon>
        <taxon>Maltschvirus maltsch</taxon>
    </lineage>
</organism>
<sequence>MTDYQLALLNIAATMFTGVIVIGCNGAILFLGLMIWQLIEDRFDL</sequence>